<dbReference type="PANTHER" id="PTHR47121">
    <property type="entry name" value="THYLAKOID LUMENAL PROTEIN TL20.3, CHLOROPLASTIC"/>
    <property type="match status" value="1"/>
</dbReference>
<feature type="compositionally biased region" description="Low complexity" evidence="1">
    <location>
        <begin position="94"/>
        <end position="113"/>
    </location>
</feature>
<name>A0A0M0JWP5_9EUKA</name>
<feature type="compositionally biased region" description="Basic and acidic residues" evidence="1">
    <location>
        <begin position="71"/>
        <end position="82"/>
    </location>
</feature>
<protein>
    <submittedName>
        <fullName evidence="2">Uncharacterized protein</fullName>
    </submittedName>
</protein>
<reference evidence="3" key="1">
    <citation type="journal article" date="2015" name="PLoS Genet.">
        <title>Genome Sequence and Transcriptome Analyses of Chrysochromulina tobin: Metabolic Tools for Enhanced Algal Fitness in the Prominent Order Prymnesiales (Haptophyceae).</title>
        <authorList>
            <person name="Hovde B.T."/>
            <person name="Deodato C.R."/>
            <person name="Hunsperger H.M."/>
            <person name="Ryken S.A."/>
            <person name="Yost W."/>
            <person name="Jha R.K."/>
            <person name="Patterson J."/>
            <person name="Monnat R.J. Jr."/>
            <person name="Barlow S.B."/>
            <person name="Starkenburg S.R."/>
            <person name="Cattolico R.A."/>
        </authorList>
    </citation>
    <scope>NUCLEOTIDE SEQUENCE</scope>
    <source>
        <strain evidence="3">CCMP291</strain>
    </source>
</reference>
<keyword evidence="3" id="KW-1185">Reference proteome</keyword>
<feature type="compositionally biased region" description="Low complexity" evidence="1">
    <location>
        <begin position="61"/>
        <end position="70"/>
    </location>
</feature>
<dbReference type="PANTHER" id="PTHR47121:SF2">
    <property type="entry name" value="THYLAKOID LUMENAL PROTEIN TL20.3, CHLOROPLASTIC"/>
    <property type="match status" value="1"/>
</dbReference>
<evidence type="ECO:0000313" key="3">
    <source>
        <dbReference type="Proteomes" id="UP000037460"/>
    </source>
</evidence>
<comment type="caution">
    <text evidence="2">The sequence shown here is derived from an EMBL/GenBank/DDBJ whole genome shotgun (WGS) entry which is preliminary data.</text>
</comment>
<dbReference type="AlphaFoldDB" id="A0A0M0JWP5"/>
<dbReference type="InterPro" id="IPR053285">
    <property type="entry name" value="Thylakoid_lumenal_pentapeptide"/>
</dbReference>
<gene>
    <name evidence="2" type="ORF">Ctob_007572</name>
</gene>
<evidence type="ECO:0000256" key="1">
    <source>
        <dbReference type="SAM" id="MobiDB-lite"/>
    </source>
</evidence>
<dbReference type="Pfam" id="PF25296">
    <property type="entry name" value="Decapeptide"/>
    <property type="match status" value="1"/>
</dbReference>
<evidence type="ECO:0000313" key="2">
    <source>
        <dbReference type="EMBL" id="KOO31081.1"/>
    </source>
</evidence>
<dbReference type="InterPro" id="IPR057481">
    <property type="entry name" value="Decapeptide"/>
</dbReference>
<proteinExistence type="predicted"/>
<feature type="region of interest" description="Disordered" evidence="1">
    <location>
        <begin position="1"/>
        <end position="118"/>
    </location>
</feature>
<sequence length="448" mass="46688">MPERDLAASRVVGALRDDASDSTSTRPEARERPTGGACRIGATTQASRQESGLAPQHRNGATSTSPPSSAHPERQALRKQLFDGESPSLEISKRGASSSTTTSATSTRATAKGPASSAASERFAVGAGAVESSEASVVPAVQRTAAWLERYGCAAATPSGASIKPAVSAAAASASPPAASTSHLDAGARSASAAKSAARSAARSSARELRELGFSAAQLKDQGFSAKELLEGFSSSELIELNPRTRLGARVLGSNGFRPSELMHAGVTVEELRAGGWPLASLKDDLELSLGRSAVKELKAGGFVAKELRKAGYSVDELTKAGFKKRIAEAVDGRTLKELLAEGALTARKGGGREGHYEAHELREAGFSAKELKGAQLDARSLKVAGYTAKEMRLAEFKLKELIGAGYSAAELKDGGFEMGLPRMGPLEFKFDKSAEISESWLEGLVDK</sequence>
<organism evidence="2 3">
    <name type="scientific">Chrysochromulina tobinii</name>
    <dbReference type="NCBI Taxonomy" id="1460289"/>
    <lineage>
        <taxon>Eukaryota</taxon>
        <taxon>Haptista</taxon>
        <taxon>Haptophyta</taxon>
        <taxon>Prymnesiophyceae</taxon>
        <taxon>Prymnesiales</taxon>
        <taxon>Chrysochromulinaceae</taxon>
        <taxon>Chrysochromulina</taxon>
    </lineage>
</organism>
<dbReference type="Proteomes" id="UP000037460">
    <property type="component" value="Unassembled WGS sequence"/>
</dbReference>
<dbReference type="EMBL" id="JWZX01002091">
    <property type="protein sequence ID" value="KOO31081.1"/>
    <property type="molecule type" value="Genomic_DNA"/>
</dbReference>
<accession>A0A0M0JWP5</accession>